<comment type="caution">
    <text evidence="1">The sequence shown here is derived from an EMBL/GenBank/DDBJ whole genome shotgun (WGS) entry which is preliminary data.</text>
</comment>
<feature type="non-terminal residue" evidence="1">
    <location>
        <position position="14"/>
    </location>
</feature>
<dbReference type="EMBL" id="CAJVCH010061362">
    <property type="protein sequence ID" value="CAG7719427.1"/>
    <property type="molecule type" value="Genomic_DNA"/>
</dbReference>
<protein>
    <submittedName>
        <fullName evidence="1">Uncharacterized protein</fullName>
    </submittedName>
</protein>
<organism evidence="1 2">
    <name type="scientific">Allacma fusca</name>
    <dbReference type="NCBI Taxonomy" id="39272"/>
    <lineage>
        <taxon>Eukaryota</taxon>
        <taxon>Metazoa</taxon>
        <taxon>Ecdysozoa</taxon>
        <taxon>Arthropoda</taxon>
        <taxon>Hexapoda</taxon>
        <taxon>Collembola</taxon>
        <taxon>Symphypleona</taxon>
        <taxon>Sminthuridae</taxon>
        <taxon>Allacma</taxon>
    </lineage>
</organism>
<name>A0A8J2JJD7_9HEXA</name>
<dbReference type="Proteomes" id="UP000708208">
    <property type="component" value="Unassembled WGS sequence"/>
</dbReference>
<keyword evidence="2" id="KW-1185">Reference proteome</keyword>
<proteinExistence type="predicted"/>
<reference evidence="1" key="1">
    <citation type="submission" date="2021-06" db="EMBL/GenBank/DDBJ databases">
        <authorList>
            <person name="Hodson N. C."/>
            <person name="Mongue J. A."/>
            <person name="Jaron S. K."/>
        </authorList>
    </citation>
    <scope>NUCLEOTIDE SEQUENCE</scope>
</reference>
<accession>A0A8J2JJD7</accession>
<gene>
    <name evidence="1" type="ORF">AFUS01_LOCUS8753</name>
</gene>
<sequence length="14" mass="1544">SVMPSLSSLFLHLI</sequence>
<evidence type="ECO:0000313" key="1">
    <source>
        <dbReference type="EMBL" id="CAG7719427.1"/>
    </source>
</evidence>
<evidence type="ECO:0000313" key="2">
    <source>
        <dbReference type="Proteomes" id="UP000708208"/>
    </source>
</evidence>